<evidence type="ECO:0000313" key="8">
    <source>
        <dbReference type="Proteomes" id="UP000035036"/>
    </source>
</evidence>
<feature type="domain" description="Organic solvent tolerance-like N-terminal" evidence="5">
    <location>
        <begin position="37"/>
        <end position="72"/>
    </location>
</feature>
<reference evidence="7 8" key="1">
    <citation type="journal article" date="2015" name="Genome Announc.">
        <title>Genomes of Geoalkalibacter ferrihydriticus Z-0531T and Geoalkalibacter subterraneus Red1T, Two Haloalkaliphilic Metal-Reducing Deltaproteobacteria.</title>
        <authorList>
            <person name="Badalamenti J.P."/>
            <person name="Krajmalnik-Brown R."/>
            <person name="Torres C.I."/>
            <person name="Bond D.R."/>
        </authorList>
    </citation>
    <scope>NUCLEOTIDE SEQUENCE [LARGE SCALE GENOMIC DNA]</scope>
    <source>
        <strain evidence="7 8">Red1</strain>
    </source>
</reference>
<dbReference type="STRING" id="483547.GSUB_12445"/>
<dbReference type="AlphaFoldDB" id="A0A0B5FSS0"/>
<keyword evidence="2" id="KW-0472">Membrane</keyword>
<keyword evidence="8" id="KW-1185">Reference proteome</keyword>
<dbReference type="GO" id="GO:0043165">
    <property type="term" value="P:Gram-negative-bacterium-type cell outer membrane assembly"/>
    <property type="evidence" value="ECO:0007669"/>
    <property type="project" value="InterPro"/>
</dbReference>
<dbReference type="GO" id="GO:1990351">
    <property type="term" value="C:transporter complex"/>
    <property type="evidence" value="ECO:0007669"/>
    <property type="project" value="TreeGrafter"/>
</dbReference>
<dbReference type="InterPro" id="IPR007543">
    <property type="entry name" value="LptD_C"/>
</dbReference>
<dbReference type="PANTHER" id="PTHR30189">
    <property type="entry name" value="LPS-ASSEMBLY PROTEIN"/>
    <property type="match status" value="1"/>
</dbReference>
<accession>A0A0B5FSS0</accession>
<dbReference type="HOGENOM" id="CLU_009039_4_0_7"/>
<feature type="chain" id="PRO_5039941069" evidence="4">
    <location>
        <begin position="25"/>
        <end position="699"/>
    </location>
</feature>
<evidence type="ECO:0000256" key="3">
    <source>
        <dbReference type="ARBA" id="ARBA00023237"/>
    </source>
</evidence>
<dbReference type="InterPro" id="IPR005653">
    <property type="entry name" value="OstA-like_N"/>
</dbReference>
<dbReference type="EMBL" id="CP010311">
    <property type="protein sequence ID" value="AJF07200.1"/>
    <property type="molecule type" value="Genomic_DNA"/>
</dbReference>
<protein>
    <submittedName>
        <fullName evidence="7">Uncharacterized protein</fullName>
    </submittedName>
</protein>
<evidence type="ECO:0000259" key="6">
    <source>
        <dbReference type="Pfam" id="PF04453"/>
    </source>
</evidence>
<dbReference type="GO" id="GO:0015920">
    <property type="term" value="P:lipopolysaccharide transport"/>
    <property type="evidence" value="ECO:0007669"/>
    <property type="project" value="InterPro"/>
</dbReference>
<keyword evidence="3" id="KW-0998">Cell outer membrane</keyword>
<dbReference type="HAMAP" id="MF_01411">
    <property type="entry name" value="LPS_assembly_LptD"/>
    <property type="match status" value="1"/>
</dbReference>
<name>A0A0B5FSS0_9BACT</name>
<dbReference type="GO" id="GO:0009279">
    <property type="term" value="C:cell outer membrane"/>
    <property type="evidence" value="ECO:0007669"/>
    <property type="project" value="InterPro"/>
</dbReference>
<evidence type="ECO:0000256" key="4">
    <source>
        <dbReference type="SAM" id="SignalP"/>
    </source>
</evidence>
<feature type="signal peptide" evidence="4">
    <location>
        <begin position="1"/>
        <end position="24"/>
    </location>
</feature>
<organism evidence="7 8">
    <name type="scientific">Geoalkalibacter subterraneus</name>
    <dbReference type="NCBI Taxonomy" id="483547"/>
    <lineage>
        <taxon>Bacteria</taxon>
        <taxon>Pseudomonadati</taxon>
        <taxon>Thermodesulfobacteriota</taxon>
        <taxon>Desulfuromonadia</taxon>
        <taxon>Desulfuromonadales</taxon>
        <taxon>Geoalkalibacteraceae</taxon>
        <taxon>Geoalkalibacter</taxon>
    </lineage>
</organism>
<dbReference type="Proteomes" id="UP000035036">
    <property type="component" value="Chromosome"/>
</dbReference>
<dbReference type="Gene3D" id="2.60.450.10">
    <property type="entry name" value="Lipopolysaccharide (LPS) transport protein A like domain"/>
    <property type="match status" value="1"/>
</dbReference>
<keyword evidence="1 4" id="KW-0732">Signal</keyword>
<dbReference type="Pfam" id="PF03968">
    <property type="entry name" value="LptD_N"/>
    <property type="match status" value="1"/>
</dbReference>
<feature type="domain" description="LptD C-terminal" evidence="6">
    <location>
        <begin position="293"/>
        <end position="622"/>
    </location>
</feature>
<dbReference type="KEGG" id="gsb:GSUB_12445"/>
<dbReference type="Pfam" id="PF04453">
    <property type="entry name" value="LptD"/>
    <property type="match status" value="1"/>
</dbReference>
<sequence length="699" mass="80276">MFRCFFLFMLVCLLFSVMAGFAVAAGPSLDEDQPVHLDADQLDYDQQSGEYQAVGEVVLRQGEMTLFADEVWWHPETGEARARGDVRLLDPSGEMTGDELSLELDSGRGRLSYGTIFLRDRNLHVTGDSIERLSPVDYRIEQGEFTTCDGENPAWKFRVSDLEVTLGKFARGRHARFYLKNIPVFYTPYVLYPVQTERESGLLMPRYGYSRNRGWQLSGAYYQVLAQNQDMTFYLDYFSDLGIGKGLEYRYAFRRQEGEAKIYHVSGFDEGENALAIDWRNQGWLPGKIRSVAAVEYVDDEEYFSRFGEVAGEYNKDKTESKIFLSRAWGNRNLTAQLKHLNNLDRDTDRTLQRLPQVHFSSLLQPVGESFLFARLDTTYDHFYRDEGQSGQRLLLRPALSAPFQLGFLEVLPEIGFTQRFYYADEDSSGESGSRWEQKGVFDLGVRMSSSFARVFNGGPGNVSKIQHVISPEIAYTYVPRHGEDDLPYFDRSDRLAHVHRISYGLTNRLTARIEPQDGAAFYHEFLYFRLSQEYDIVESRQDPLNPLDNFRPFSALRTELLLRPTRWSYVNLDSRYDFETAAGDSMKVADMRLEFGANDGRGNDVSASYHYLRDDQEYVQGELRTSFLDPVHLRYLHRYDLVVGRDLEKVLDVEYRAQCWSVFLTLRDRLEDTEFLVTLSLSGLGRIANFGGVLGGGG</sequence>
<dbReference type="InterPro" id="IPR020889">
    <property type="entry name" value="LipoPS_assembly_LptD"/>
</dbReference>
<dbReference type="InterPro" id="IPR050218">
    <property type="entry name" value="LptD"/>
</dbReference>
<dbReference type="PANTHER" id="PTHR30189:SF1">
    <property type="entry name" value="LPS-ASSEMBLY PROTEIN LPTD"/>
    <property type="match status" value="1"/>
</dbReference>
<evidence type="ECO:0000259" key="5">
    <source>
        <dbReference type="Pfam" id="PF03968"/>
    </source>
</evidence>
<evidence type="ECO:0000256" key="2">
    <source>
        <dbReference type="ARBA" id="ARBA00023136"/>
    </source>
</evidence>
<proteinExistence type="inferred from homology"/>
<evidence type="ECO:0000256" key="1">
    <source>
        <dbReference type="ARBA" id="ARBA00022729"/>
    </source>
</evidence>
<gene>
    <name evidence="7" type="ORF">GSUB_12445</name>
</gene>
<evidence type="ECO:0000313" key="7">
    <source>
        <dbReference type="EMBL" id="AJF07200.1"/>
    </source>
</evidence>